<proteinExistence type="predicted"/>
<dbReference type="Proteomes" id="UP000001471">
    <property type="component" value="Unassembled WGS sequence"/>
</dbReference>
<evidence type="ECO:0000313" key="1">
    <source>
        <dbReference type="EMBL" id="EDU48039.1"/>
    </source>
</evidence>
<organism evidence="1 2">
    <name type="scientific">Pyrenophora tritici-repentis (strain Pt-1C-BFP)</name>
    <name type="common">Wheat tan spot fungus</name>
    <name type="synonym">Drechslera tritici-repentis</name>
    <dbReference type="NCBI Taxonomy" id="426418"/>
    <lineage>
        <taxon>Eukaryota</taxon>
        <taxon>Fungi</taxon>
        <taxon>Dikarya</taxon>
        <taxon>Ascomycota</taxon>
        <taxon>Pezizomycotina</taxon>
        <taxon>Dothideomycetes</taxon>
        <taxon>Pleosporomycetidae</taxon>
        <taxon>Pleosporales</taxon>
        <taxon>Pleosporineae</taxon>
        <taxon>Pleosporaceae</taxon>
        <taxon>Pyrenophora</taxon>
    </lineage>
</organism>
<dbReference type="HOGENOM" id="CLU_3033467_0_0_1"/>
<evidence type="ECO:0000313" key="2">
    <source>
        <dbReference type="Proteomes" id="UP000001471"/>
    </source>
</evidence>
<reference evidence="2" key="1">
    <citation type="journal article" date="2013" name="G3 (Bethesda)">
        <title>Comparative genomics of a plant-pathogenic fungus, Pyrenophora tritici-repentis, reveals transduplication and the impact of repeat elements on pathogenicity and population divergence.</title>
        <authorList>
            <person name="Manning V.A."/>
            <person name="Pandelova I."/>
            <person name="Dhillon B."/>
            <person name="Wilhelm L.J."/>
            <person name="Goodwin S.B."/>
            <person name="Berlin A.M."/>
            <person name="Figueroa M."/>
            <person name="Freitag M."/>
            <person name="Hane J.K."/>
            <person name="Henrissat B."/>
            <person name="Holman W.H."/>
            <person name="Kodira C.D."/>
            <person name="Martin J."/>
            <person name="Oliver R.P."/>
            <person name="Robbertse B."/>
            <person name="Schackwitz W."/>
            <person name="Schwartz D.C."/>
            <person name="Spatafora J.W."/>
            <person name="Turgeon B.G."/>
            <person name="Yandava C."/>
            <person name="Young S."/>
            <person name="Zhou S."/>
            <person name="Zeng Q."/>
            <person name="Grigoriev I.V."/>
            <person name="Ma L.-J."/>
            <person name="Ciuffetti L.M."/>
        </authorList>
    </citation>
    <scope>NUCLEOTIDE SEQUENCE [LARGE SCALE GENOMIC DNA]</scope>
    <source>
        <strain evidence="2">Pt-1C-BFP</strain>
    </source>
</reference>
<sequence length="55" mass="5864">MSLGGCWAGGMWVPEAASKRVRGLPVEADPSDSAVRRRVKAKGVQLHCDVGQDLD</sequence>
<dbReference type="AlphaFoldDB" id="B2W3T2"/>
<accession>B2W3T2</accession>
<gene>
    <name evidence="1" type="ORF">PTRG_05132</name>
</gene>
<name>B2W3T2_PYRTR</name>
<dbReference type="EMBL" id="DS231618">
    <property type="protein sequence ID" value="EDU48039.1"/>
    <property type="molecule type" value="Genomic_DNA"/>
</dbReference>
<protein>
    <submittedName>
        <fullName evidence="1">Uncharacterized protein</fullName>
    </submittedName>
</protein>
<dbReference type="InParanoid" id="B2W3T2"/>